<reference evidence="4" key="1">
    <citation type="submission" date="2021-06" db="EMBL/GenBank/DDBJ databases">
        <title>Elioraea tepida, sp. nov., a moderately thermophilic aerobic anoxygenic phototrophic bacterium isolated from an alkaline siliceous hot spring mat community in Yellowstone National Park, WY, USA.</title>
        <authorList>
            <person name="Saini M.K."/>
            <person name="Yoshida S."/>
            <person name="Sebastian A."/>
            <person name="Hirose S."/>
            <person name="Hara E."/>
            <person name="Tamaki H."/>
            <person name="Soulier N.T."/>
            <person name="Albert I."/>
            <person name="Hanada S."/>
            <person name="Bryant D.A."/>
            <person name="Tank M."/>
        </authorList>
    </citation>
    <scope>NUCLEOTIDE SEQUENCE</scope>
    <source>
        <strain evidence="4">MS-P2</strain>
    </source>
</reference>
<accession>A0A975YIF7</accession>
<dbReference type="Proteomes" id="UP000694001">
    <property type="component" value="Chromosome"/>
</dbReference>
<evidence type="ECO:0000313" key="4">
    <source>
        <dbReference type="EMBL" id="QXM23363.1"/>
    </source>
</evidence>
<feature type="compositionally biased region" description="Basic and acidic residues" evidence="2">
    <location>
        <begin position="132"/>
        <end position="147"/>
    </location>
</feature>
<dbReference type="Pfam" id="PF00313">
    <property type="entry name" value="CSD"/>
    <property type="match status" value="2"/>
</dbReference>
<gene>
    <name evidence="4" type="ORF">KO353_08355</name>
</gene>
<dbReference type="RefSeq" id="WP_218284223.1">
    <property type="nucleotide sequence ID" value="NZ_CP076448.1"/>
</dbReference>
<dbReference type="PROSITE" id="PS51857">
    <property type="entry name" value="CSD_2"/>
    <property type="match status" value="2"/>
</dbReference>
<dbReference type="PANTHER" id="PTHR12962:SF1">
    <property type="entry name" value="COLD SHOCK DOMAIN-CONTAINING PROTEIN CG9705"/>
    <property type="match status" value="1"/>
</dbReference>
<sequence>MNDDGEVGAPIEAPVKFFNRAKGFGFVTLADGKDVFFHVSSLTAIGKTAVDQGDVLVCEIGDVPRGRQVTRIIEVKHGAAPVPEGGDRPPRRDSGDRPPRREFAGGFGERPPRRDFGDRPPRREFAGGYGERPPRRDFGDRPPRRDFSSSPGDRPQRREFGGGPRTPDGPTELVTGTIKFFDMRKGFGFITPETGAGDVFVPMRALGALTPESLTPGRRVKATVVTGPKSRQALSVEML</sequence>
<dbReference type="GO" id="GO:0005737">
    <property type="term" value="C:cytoplasm"/>
    <property type="evidence" value="ECO:0007669"/>
    <property type="project" value="TreeGrafter"/>
</dbReference>
<dbReference type="AlphaFoldDB" id="A0A975YIF7"/>
<proteinExistence type="predicted"/>
<dbReference type="InterPro" id="IPR011129">
    <property type="entry name" value="CSD"/>
</dbReference>
<evidence type="ECO:0000256" key="2">
    <source>
        <dbReference type="SAM" id="MobiDB-lite"/>
    </source>
</evidence>
<evidence type="ECO:0000313" key="5">
    <source>
        <dbReference type="Proteomes" id="UP000694001"/>
    </source>
</evidence>
<feature type="compositionally biased region" description="Basic and acidic residues" evidence="2">
    <location>
        <begin position="110"/>
        <end position="125"/>
    </location>
</feature>
<name>A0A975YIF7_9PROT</name>
<keyword evidence="5" id="KW-1185">Reference proteome</keyword>
<dbReference type="GO" id="GO:0043488">
    <property type="term" value="P:regulation of mRNA stability"/>
    <property type="evidence" value="ECO:0007669"/>
    <property type="project" value="TreeGrafter"/>
</dbReference>
<organism evidence="4 5">
    <name type="scientific">Elioraea tepida</name>
    <dbReference type="NCBI Taxonomy" id="2843330"/>
    <lineage>
        <taxon>Bacteria</taxon>
        <taxon>Pseudomonadati</taxon>
        <taxon>Pseudomonadota</taxon>
        <taxon>Alphaproteobacteria</taxon>
        <taxon>Acetobacterales</taxon>
        <taxon>Elioraeaceae</taxon>
        <taxon>Elioraea</taxon>
    </lineage>
</organism>
<dbReference type="EMBL" id="CP076448">
    <property type="protein sequence ID" value="QXM23363.1"/>
    <property type="molecule type" value="Genomic_DNA"/>
</dbReference>
<dbReference type="CDD" id="cd04458">
    <property type="entry name" value="CSP_CDS"/>
    <property type="match status" value="1"/>
</dbReference>
<feature type="region of interest" description="Disordered" evidence="2">
    <location>
        <begin position="75"/>
        <end position="172"/>
    </location>
</feature>
<dbReference type="PANTHER" id="PTHR12962">
    <property type="entry name" value="CALCIUM-REGULATED HEAT STABLE PROTEIN CRHSP-24-RELATED"/>
    <property type="match status" value="1"/>
</dbReference>
<feature type="domain" description="CSD" evidence="3">
    <location>
        <begin position="10"/>
        <end position="77"/>
    </location>
</feature>
<feature type="domain" description="CSD" evidence="3">
    <location>
        <begin position="173"/>
        <end position="238"/>
    </location>
</feature>
<dbReference type="GO" id="GO:0003730">
    <property type="term" value="F:mRNA 3'-UTR binding"/>
    <property type="evidence" value="ECO:0007669"/>
    <property type="project" value="TreeGrafter"/>
</dbReference>
<dbReference type="KEGG" id="elio:KO353_08355"/>
<dbReference type="InterPro" id="IPR002059">
    <property type="entry name" value="CSP_DNA-bd"/>
</dbReference>
<keyword evidence="1" id="KW-0597">Phosphoprotein</keyword>
<dbReference type="SMART" id="SM00357">
    <property type="entry name" value="CSP"/>
    <property type="match status" value="2"/>
</dbReference>
<dbReference type="InterPro" id="IPR052069">
    <property type="entry name" value="Ca-reg_mRNA-binding_domain"/>
</dbReference>
<evidence type="ECO:0000259" key="3">
    <source>
        <dbReference type="PROSITE" id="PS51857"/>
    </source>
</evidence>
<protein>
    <submittedName>
        <fullName evidence="4">Cold shock domain-containing protein</fullName>
    </submittedName>
</protein>
<evidence type="ECO:0000256" key="1">
    <source>
        <dbReference type="ARBA" id="ARBA00022553"/>
    </source>
</evidence>
<feature type="compositionally biased region" description="Basic and acidic residues" evidence="2">
    <location>
        <begin position="85"/>
        <end position="103"/>
    </location>
</feature>